<dbReference type="Proteomes" id="UP000655443">
    <property type="component" value="Unassembled WGS sequence"/>
</dbReference>
<evidence type="ECO:0008006" key="3">
    <source>
        <dbReference type="Google" id="ProtNLM"/>
    </source>
</evidence>
<comment type="caution">
    <text evidence="1">The sequence shown here is derived from an EMBL/GenBank/DDBJ whole genome shotgun (WGS) entry which is preliminary data.</text>
</comment>
<evidence type="ECO:0000313" key="1">
    <source>
        <dbReference type="EMBL" id="GHE14120.1"/>
    </source>
</evidence>
<dbReference type="AlphaFoldDB" id="A0A918YSE6"/>
<gene>
    <name evidence="1" type="ORF">GCM10010339_83590</name>
</gene>
<dbReference type="Pfam" id="PF05402">
    <property type="entry name" value="PqqD"/>
    <property type="match status" value="1"/>
</dbReference>
<reference evidence="1" key="1">
    <citation type="journal article" date="2014" name="Int. J. Syst. Evol. Microbiol.">
        <title>Complete genome sequence of Corynebacterium casei LMG S-19264T (=DSM 44701T), isolated from a smear-ripened cheese.</title>
        <authorList>
            <consortium name="US DOE Joint Genome Institute (JGI-PGF)"/>
            <person name="Walter F."/>
            <person name="Albersmeier A."/>
            <person name="Kalinowski J."/>
            <person name="Ruckert C."/>
        </authorList>
    </citation>
    <scope>NUCLEOTIDE SEQUENCE</scope>
    <source>
        <strain evidence="1">JCM 4714</strain>
    </source>
</reference>
<evidence type="ECO:0000313" key="2">
    <source>
        <dbReference type="Proteomes" id="UP000655443"/>
    </source>
</evidence>
<keyword evidence="2" id="KW-1185">Reference proteome</keyword>
<organism evidence="1 2">
    <name type="scientific">Streptomyces alanosinicus</name>
    <dbReference type="NCBI Taxonomy" id="68171"/>
    <lineage>
        <taxon>Bacteria</taxon>
        <taxon>Bacillati</taxon>
        <taxon>Actinomycetota</taxon>
        <taxon>Actinomycetes</taxon>
        <taxon>Kitasatosporales</taxon>
        <taxon>Streptomycetaceae</taxon>
        <taxon>Streptomyces</taxon>
    </lineage>
</organism>
<dbReference type="InterPro" id="IPR008792">
    <property type="entry name" value="PQQD"/>
</dbReference>
<protein>
    <recommendedName>
        <fullName evidence="3">PqqD family protein</fullName>
    </recommendedName>
</protein>
<accession>A0A918YSE6</accession>
<name>A0A918YSE6_9ACTN</name>
<sequence>MPGLSISVDAQGRLDVVPESSAPARAVRCGPVGTAMWLALRQHSGDVPAAARMLASMWGTEPANTLADLDIWVDELRDAGLVRTEP</sequence>
<proteinExistence type="predicted"/>
<reference evidence="1" key="2">
    <citation type="submission" date="2020-09" db="EMBL/GenBank/DDBJ databases">
        <authorList>
            <person name="Sun Q."/>
            <person name="Ohkuma M."/>
        </authorList>
    </citation>
    <scope>NUCLEOTIDE SEQUENCE</scope>
    <source>
        <strain evidence="1">JCM 4714</strain>
    </source>
</reference>
<dbReference type="EMBL" id="BMVG01000047">
    <property type="protein sequence ID" value="GHE14120.1"/>
    <property type="molecule type" value="Genomic_DNA"/>
</dbReference>
<dbReference type="RefSeq" id="WP_189958785.1">
    <property type="nucleotide sequence ID" value="NZ_BMVG01000047.1"/>
</dbReference>